<evidence type="ECO:0000313" key="3">
    <source>
        <dbReference type="Proteomes" id="UP001314229"/>
    </source>
</evidence>
<evidence type="ECO:0000256" key="1">
    <source>
        <dbReference type="SAM" id="MobiDB-lite"/>
    </source>
</evidence>
<dbReference type="Proteomes" id="UP001314229">
    <property type="component" value="Unassembled WGS sequence"/>
</dbReference>
<feature type="region of interest" description="Disordered" evidence="1">
    <location>
        <begin position="1"/>
        <end position="31"/>
    </location>
</feature>
<feature type="compositionally biased region" description="Polar residues" evidence="1">
    <location>
        <begin position="1"/>
        <end position="11"/>
    </location>
</feature>
<feature type="region of interest" description="Disordered" evidence="1">
    <location>
        <begin position="608"/>
        <end position="627"/>
    </location>
</feature>
<dbReference type="EMBL" id="CAWUFR010000044">
    <property type="protein sequence ID" value="CAK6960281.1"/>
    <property type="molecule type" value="Genomic_DNA"/>
</dbReference>
<organism evidence="2 3">
    <name type="scientific">Scomber scombrus</name>
    <name type="common">Atlantic mackerel</name>
    <name type="synonym">Scomber vernalis</name>
    <dbReference type="NCBI Taxonomy" id="13677"/>
    <lineage>
        <taxon>Eukaryota</taxon>
        <taxon>Metazoa</taxon>
        <taxon>Chordata</taxon>
        <taxon>Craniata</taxon>
        <taxon>Vertebrata</taxon>
        <taxon>Euteleostomi</taxon>
        <taxon>Actinopterygii</taxon>
        <taxon>Neopterygii</taxon>
        <taxon>Teleostei</taxon>
        <taxon>Neoteleostei</taxon>
        <taxon>Acanthomorphata</taxon>
        <taxon>Pelagiaria</taxon>
        <taxon>Scombriformes</taxon>
        <taxon>Scombridae</taxon>
        <taxon>Scomber</taxon>
    </lineage>
</organism>
<accession>A0AAV1NLE7</accession>
<dbReference type="InterPro" id="IPR024149">
    <property type="entry name" value="Paralemmin-3"/>
</dbReference>
<dbReference type="PANTHER" id="PTHR47528:SF1">
    <property type="entry name" value="PARALEMMIN-3"/>
    <property type="match status" value="1"/>
</dbReference>
<proteinExistence type="predicted"/>
<name>A0AAV1NLE7_SCOSC</name>
<dbReference type="PANTHER" id="PTHR47528">
    <property type="entry name" value="PARALEMMIN-3"/>
    <property type="match status" value="1"/>
</dbReference>
<sequence length="643" mass="71383">MDETENYQQRLQAIAERRRHQEEEEKLRRETDEEWLKTAQKKRKSLRDQWLSETAPAPVLPSLVSFRPCPPMQDEADEYTALEQTRSQKMPEYEEDEAADASKYKKAFQEENKKSVKYTAAARTYNNQAGADEDVQVDKEAEDHFSMSMTHSIFHERGKDARSVDKETEDHFSMPMPHSIFHERGKDARSVDKEAEDHFSMPMPHSIFQESGLDGRSVDKEAEDHFSMPMPHSIFHESGLDGRSVDKEAEDHFSMPMTHSMFHESGKDARSVDKETDVHFSMPMTHSIFQESGKDARSVDKDTEDHFSMPMPHSIFHESGKDARSVHNEAEDHFSMPMPHSIYHESGQDGRSVLGMLAVQVERDPKTGATVVRSVAPVSTPADAPVAATVFDDGRMSIHTVGGSGVQPSTEELGQILSVIDGVGMKVLLDEVPVMPNKAETNIEDIEPDRAPEGKVLSFSTRHDMSEESSTQLDSSGSHDSEAEMGIEGCAVSVGEEVQKVDGHMIDVTDMVGKVDNIEDNTLEEGPVTLVFMGYTDDTTGESVCLGQDDHEGMLTVERVMITEDGEEHVIGPQATLDNVAEQEAKKEPKEEAFQDVPLDGNGAGVKVLGDKGDNGLHNSSPPSIAEGEITSKRKTCQCCSVM</sequence>
<evidence type="ECO:0000313" key="2">
    <source>
        <dbReference type="EMBL" id="CAK6960281.1"/>
    </source>
</evidence>
<keyword evidence="3" id="KW-1185">Reference proteome</keyword>
<feature type="region of interest" description="Disordered" evidence="1">
    <location>
        <begin position="68"/>
        <end position="102"/>
    </location>
</feature>
<comment type="caution">
    <text evidence="2">The sequence shown here is derived from an EMBL/GenBank/DDBJ whole genome shotgun (WGS) entry which is preliminary data.</text>
</comment>
<feature type="region of interest" description="Disordered" evidence="1">
    <location>
        <begin position="461"/>
        <end position="483"/>
    </location>
</feature>
<dbReference type="AlphaFoldDB" id="A0AAV1NLE7"/>
<protein>
    <submittedName>
        <fullName evidence="2">Paralemmin-1-like isoform X10</fullName>
    </submittedName>
</protein>
<gene>
    <name evidence="2" type="ORF">FSCOSCO3_A025893</name>
</gene>
<feature type="compositionally biased region" description="Basic and acidic residues" evidence="1">
    <location>
        <begin position="15"/>
        <end position="31"/>
    </location>
</feature>
<reference evidence="2 3" key="1">
    <citation type="submission" date="2024-01" db="EMBL/GenBank/DDBJ databases">
        <authorList>
            <person name="Alioto T."/>
            <person name="Alioto T."/>
            <person name="Gomez Garrido J."/>
        </authorList>
    </citation>
    <scope>NUCLEOTIDE SEQUENCE [LARGE SCALE GENOMIC DNA]</scope>
</reference>